<dbReference type="EMBL" id="JADFTT010000071">
    <property type="protein sequence ID" value="KAG5769703.1"/>
    <property type="molecule type" value="Genomic_DNA"/>
</dbReference>
<dbReference type="Proteomes" id="UP000750502">
    <property type="component" value="Unassembled WGS sequence"/>
</dbReference>
<organism evidence="8 9">
    <name type="scientific">Fusarium xylarioides</name>
    <dbReference type="NCBI Taxonomy" id="221167"/>
    <lineage>
        <taxon>Eukaryota</taxon>
        <taxon>Fungi</taxon>
        <taxon>Dikarya</taxon>
        <taxon>Ascomycota</taxon>
        <taxon>Pezizomycotina</taxon>
        <taxon>Sordariomycetes</taxon>
        <taxon>Hypocreomycetidae</taxon>
        <taxon>Hypocreales</taxon>
        <taxon>Nectriaceae</taxon>
        <taxon>Fusarium</taxon>
        <taxon>Fusarium fujikuroi species complex</taxon>
    </lineage>
</organism>
<evidence type="ECO:0000259" key="7">
    <source>
        <dbReference type="SMART" id="SM00382"/>
    </source>
</evidence>
<evidence type="ECO:0000256" key="1">
    <source>
        <dbReference type="ARBA" id="ARBA00007448"/>
    </source>
</evidence>
<reference evidence="8" key="1">
    <citation type="journal article" date="2020" name="bioRxiv">
        <title>Historical genomics reveals the evolutionary mechanisms behind multiple outbreaks of the host-specific coffee wilt pathogen Fusarium xylarioides.</title>
        <authorList>
            <person name="Peck D."/>
            <person name="Nowell R.W."/>
            <person name="Flood J."/>
            <person name="Ryan M.J."/>
            <person name="Barraclough T.G."/>
        </authorList>
    </citation>
    <scope>NUCLEOTIDE SEQUENCE</scope>
    <source>
        <strain evidence="8">IMI 127659i</strain>
    </source>
</reference>
<feature type="coiled-coil region" evidence="5">
    <location>
        <begin position="104"/>
        <end position="135"/>
    </location>
</feature>
<feature type="domain" description="AAA+ ATPase" evidence="7">
    <location>
        <begin position="364"/>
        <end position="503"/>
    </location>
</feature>
<dbReference type="GO" id="GO:0016887">
    <property type="term" value="F:ATP hydrolysis activity"/>
    <property type="evidence" value="ECO:0007669"/>
    <property type="project" value="InterPro"/>
</dbReference>
<dbReference type="GO" id="GO:0005524">
    <property type="term" value="F:ATP binding"/>
    <property type="evidence" value="ECO:0007669"/>
    <property type="project" value="UniProtKB-KW"/>
</dbReference>
<dbReference type="InterPro" id="IPR031348">
    <property type="entry name" value="PigL_N"/>
</dbReference>
<name>A0A9P7L9X7_9HYPO</name>
<reference evidence="8" key="2">
    <citation type="submission" date="2020-10" db="EMBL/GenBank/DDBJ databases">
        <authorList>
            <person name="Peck L.D."/>
            <person name="Nowell R.W."/>
            <person name="Flood J."/>
            <person name="Ryan M.J."/>
            <person name="Barraclough T.G."/>
        </authorList>
    </citation>
    <scope>NUCLEOTIDE SEQUENCE</scope>
    <source>
        <strain evidence="8">IMI 127659i</strain>
    </source>
</reference>
<evidence type="ECO:0000256" key="4">
    <source>
        <dbReference type="RuleBase" id="RU003651"/>
    </source>
</evidence>
<proteinExistence type="inferred from homology"/>
<evidence type="ECO:0000256" key="6">
    <source>
        <dbReference type="SAM" id="MobiDB-lite"/>
    </source>
</evidence>
<sequence>MKMADSLSIASSVAALAVFALKSSTVLYTTIRDFQSQDKSARALKNELADLRGVLQSLAETVDNNGDSNFDVLKLPLLRCGKTCEEYGELIARRTATSITPNVLEEYKDMIRDTTNDLQEHMTRLEERVQGLTASEAKRSVGKDSAWLAILEEKQSTQEGLKICSRLSAQVERLGIASAENPQSLPHSTGLTMFSFEIAQTALLDDGFIDLEDATVGDTVWEMEKRQFPYLTPFGLKYCKQHILEDERIRAIVESSLGECTLGHWLRYRALPGHIECFRGGGKQAGLRVLVVQQFCRGSQVEIWHGSHLHDLPVTDGIRSLYETTRHELQKAGCTAELKKFQSGGLNFLDPQTKLWYAKRSIPYRRGYLLFGPPGTGKSSFSLSIAGELDLDIYVISIPSVNDQTLKDLFDGLPDRCVVLLEDIDAAGATRSRDLRSEDSDSEGDTGPRKKAVTLSGLLNTLDGVASQEDRILIMTTNHVGKLDEALIRPGRVDFKVEFRLADRETAEQLFYFVLGHQEQGSLEGDQEWDSDLQIEEQAAEFAAKVPDLKFSSAEIVSYLVRYRDYPAAAIENCGQWVDGLLKEKEAKEEAIKGCRKG</sequence>
<dbReference type="AlphaFoldDB" id="A0A9P7L9X7"/>
<dbReference type="InterPro" id="IPR050747">
    <property type="entry name" value="Mitochondrial_chaperone_BCS1"/>
</dbReference>
<dbReference type="Gene3D" id="3.40.50.300">
    <property type="entry name" value="P-loop containing nucleotide triphosphate hydrolases"/>
    <property type="match status" value="1"/>
</dbReference>
<dbReference type="OrthoDB" id="5068804at2759"/>
<feature type="region of interest" description="Disordered" evidence="6">
    <location>
        <begin position="431"/>
        <end position="451"/>
    </location>
</feature>
<comment type="caution">
    <text evidence="8">The sequence shown here is derived from an EMBL/GenBank/DDBJ whole genome shotgun (WGS) entry which is preliminary data.</text>
</comment>
<dbReference type="SUPFAM" id="SSF52540">
    <property type="entry name" value="P-loop containing nucleoside triphosphate hydrolases"/>
    <property type="match status" value="1"/>
</dbReference>
<dbReference type="PROSITE" id="PS00674">
    <property type="entry name" value="AAA"/>
    <property type="match status" value="1"/>
</dbReference>
<keyword evidence="5" id="KW-0175">Coiled coil</keyword>
<comment type="similarity">
    <text evidence="1">Belongs to the AAA ATPase family. BCS1 subfamily.</text>
</comment>
<dbReference type="Pfam" id="PF17111">
    <property type="entry name" value="PigL_N"/>
    <property type="match status" value="1"/>
</dbReference>
<dbReference type="InterPro" id="IPR003960">
    <property type="entry name" value="ATPase_AAA_CS"/>
</dbReference>
<evidence type="ECO:0000256" key="3">
    <source>
        <dbReference type="ARBA" id="ARBA00022840"/>
    </source>
</evidence>
<dbReference type="InterPro" id="IPR057495">
    <property type="entry name" value="AAA_lid_BCS1"/>
</dbReference>
<dbReference type="Pfam" id="PF25426">
    <property type="entry name" value="AAA_lid_BCS1"/>
    <property type="match status" value="1"/>
</dbReference>
<evidence type="ECO:0000313" key="9">
    <source>
        <dbReference type="Proteomes" id="UP000750502"/>
    </source>
</evidence>
<gene>
    <name evidence="8" type="ORF">H9Q72_003108</name>
</gene>
<dbReference type="PANTHER" id="PTHR23070">
    <property type="entry name" value="BCS1 AAA-TYPE ATPASE"/>
    <property type="match status" value="1"/>
</dbReference>
<keyword evidence="3 4" id="KW-0067">ATP-binding</keyword>
<dbReference type="SMART" id="SM00382">
    <property type="entry name" value="AAA"/>
    <property type="match status" value="1"/>
</dbReference>
<keyword evidence="9" id="KW-1185">Reference proteome</keyword>
<evidence type="ECO:0000256" key="5">
    <source>
        <dbReference type="SAM" id="Coils"/>
    </source>
</evidence>
<evidence type="ECO:0000313" key="8">
    <source>
        <dbReference type="EMBL" id="KAG5769703.1"/>
    </source>
</evidence>
<keyword evidence="2 4" id="KW-0547">Nucleotide-binding</keyword>
<dbReference type="InterPro" id="IPR003593">
    <property type="entry name" value="AAA+_ATPase"/>
</dbReference>
<protein>
    <recommendedName>
        <fullName evidence="7">AAA+ ATPase domain-containing protein</fullName>
    </recommendedName>
</protein>
<accession>A0A9P7L9X7</accession>
<dbReference type="InterPro" id="IPR003959">
    <property type="entry name" value="ATPase_AAA_core"/>
</dbReference>
<evidence type="ECO:0000256" key="2">
    <source>
        <dbReference type="ARBA" id="ARBA00022741"/>
    </source>
</evidence>
<dbReference type="Pfam" id="PF00004">
    <property type="entry name" value="AAA"/>
    <property type="match status" value="1"/>
</dbReference>
<dbReference type="InterPro" id="IPR027417">
    <property type="entry name" value="P-loop_NTPase"/>
</dbReference>